<dbReference type="Gene3D" id="1.10.443.10">
    <property type="entry name" value="Intergrase catalytic core"/>
    <property type="match status" value="1"/>
</dbReference>
<dbReference type="InterPro" id="IPR002104">
    <property type="entry name" value="Integrase_catalytic"/>
</dbReference>
<proteinExistence type="inferred from homology"/>
<feature type="domain" description="Tyr recombinase" evidence="4">
    <location>
        <begin position="221"/>
        <end position="396"/>
    </location>
</feature>
<dbReference type="Pfam" id="PF17293">
    <property type="entry name" value="Arm-DNA-bind_5"/>
    <property type="match status" value="1"/>
</dbReference>
<dbReference type="SUPFAM" id="SSF56349">
    <property type="entry name" value="DNA breaking-rejoining enzymes"/>
    <property type="match status" value="1"/>
</dbReference>
<dbReference type="InterPro" id="IPR035386">
    <property type="entry name" value="Arm-DNA-bind_5"/>
</dbReference>
<dbReference type="RefSeq" id="WP_039424058.1">
    <property type="nucleotide sequence ID" value="NZ_JRAK01000060.1"/>
</dbReference>
<dbReference type="Pfam" id="PF13102">
    <property type="entry name" value="Phage_int_SAM_5"/>
    <property type="match status" value="1"/>
</dbReference>
<dbReference type="PANTHER" id="PTHR30349">
    <property type="entry name" value="PHAGE INTEGRASE-RELATED"/>
    <property type="match status" value="1"/>
</dbReference>
<dbReference type="EMBL" id="JRAK01000060">
    <property type="protein sequence ID" value="KGN89749.1"/>
    <property type="molecule type" value="Genomic_DNA"/>
</dbReference>
<evidence type="ECO:0000259" key="4">
    <source>
        <dbReference type="PROSITE" id="PS51898"/>
    </source>
</evidence>
<dbReference type="AlphaFoldDB" id="A0A0A2FN93"/>
<evidence type="ECO:0000256" key="3">
    <source>
        <dbReference type="ARBA" id="ARBA00023172"/>
    </source>
</evidence>
<evidence type="ECO:0000256" key="2">
    <source>
        <dbReference type="ARBA" id="ARBA00023125"/>
    </source>
</evidence>
<reference evidence="5 6" key="1">
    <citation type="submission" date="2014-08" db="EMBL/GenBank/DDBJ databases">
        <title>Porphyromonas gulae strain:COT-052_OH3439 Genome sequencing.</title>
        <authorList>
            <person name="Wallis C."/>
            <person name="Deusch O."/>
            <person name="O'Flynn C."/>
            <person name="Davis I."/>
            <person name="Jospin G."/>
            <person name="Darling A.E."/>
            <person name="Coil D.A."/>
            <person name="Alexiev A."/>
            <person name="Horsfall A."/>
            <person name="Kirkwood N."/>
            <person name="Harris S."/>
            <person name="Eisen J.A."/>
        </authorList>
    </citation>
    <scope>NUCLEOTIDE SEQUENCE [LARGE SCALE GENOMIC DNA]</scope>
    <source>
        <strain evidence="6">COT-052 OH3439</strain>
    </source>
</reference>
<dbReference type="InterPro" id="IPR010998">
    <property type="entry name" value="Integrase_recombinase_N"/>
</dbReference>
<protein>
    <submittedName>
        <fullName evidence="5">Integrase</fullName>
    </submittedName>
</protein>
<evidence type="ECO:0000313" key="5">
    <source>
        <dbReference type="EMBL" id="KGN89749.1"/>
    </source>
</evidence>
<dbReference type="GO" id="GO:0003677">
    <property type="term" value="F:DNA binding"/>
    <property type="evidence" value="ECO:0007669"/>
    <property type="project" value="UniProtKB-KW"/>
</dbReference>
<organism evidence="5 6">
    <name type="scientific">Porphyromonas gulae</name>
    <dbReference type="NCBI Taxonomy" id="111105"/>
    <lineage>
        <taxon>Bacteria</taxon>
        <taxon>Pseudomonadati</taxon>
        <taxon>Bacteroidota</taxon>
        <taxon>Bacteroidia</taxon>
        <taxon>Bacteroidales</taxon>
        <taxon>Porphyromonadaceae</taxon>
        <taxon>Porphyromonas</taxon>
    </lineage>
</organism>
<keyword evidence="6" id="KW-1185">Reference proteome</keyword>
<comment type="similarity">
    <text evidence="1">Belongs to the 'phage' integrase family.</text>
</comment>
<evidence type="ECO:0000256" key="1">
    <source>
        <dbReference type="ARBA" id="ARBA00008857"/>
    </source>
</evidence>
<dbReference type="PROSITE" id="PS51898">
    <property type="entry name" value="TYR_RECOMBINASE"/>
    <property type="match status" value="1"/>
</dbReference>
<gene>
    <name evidence="5" type="ORF">HR15_04005</name>
</gene>
<comment type="caution">
    <text evidence="5">The sequence shown here is derived from an EMBL/GenBank/DDBJ whole genome shotgun (WGS) entry which is preliminary data.</text>
</comment>
<dbReference type="PANTHER" id="PTHR30349:SF64">
    <property type="entry name" value="PROPHAGE INTEGRASE INTD-RELATED"/>
    <property type="match status" value="1"/>
</dbReference>
<sequence length="409" mass="47079">MNRDKFKVLLYLKKSGLDKSGQAPIMGRITYGRTMAQFSCKLSCDPDLWNARESRLNGKSREAVVTNGKLERLLLSVHSAYRRLCERGMLFTATDIKELFQGSMQSQTTFLERYDRMFEEMEKLVGVEIKASSLYAYRSTRKHLQRFILHQFHSSDIAFGQVGEDFLSQLEHYIKGVSGLSQGSYRRIALYSKKILRLAYQEGLIDRMLFDEVEIERGENRVPRALDKVSLEKLRALTFDAHESALETARDLFVFSCFTGVAYCDMVTLGREHLFTDGEGGLWLKFRRQKTGALCRVKLLPEAVRLMERYRSDERITLFAPVAYPSYLSRLKALQLRAGISIPLSAHVGRHTFATLITLERGVPIETVSRMLGHSNLQTTERYARVTPKKLFDEFERFLSFTEDLQLSL</sequence>
<name>A0A0A2FN93_9PORP</name>
<dbReference type="Gene3D" id="1.10.150.130">
    <property type="match status" value="1"/>
</dbReference>
<keyword evidence="3" id="KW-0233">DNA recombination</keyword>
<dbReference type="InterPro" id="IPR025269">
    <property type="entry name" value="SAM-like_dom"/>
</dbReference>
<dbReference type="InterPro" id="IPR013762">
    <property type="entry name" value="Integrase-like_cat_sf"/>
</dbReference>
<dbReference type="Proteomes" id="UP000030146">
    <property type="component" value="Unassembled WGS sequence"/>
</dbReference>
<dbReference type="GO" id="GO:0006310">
    <property type="term" value="P:DNA recombination"/>
    <property type="evidence" value="ECO:0007669"/>
    <property type="project" value="UniProtKB-KW"/>
</dbReference>
<dbReference type="InterPro" id="IPR050090">
    <property type="entry name" value="Tyrosine_recombinase_XerCD"/>
</dbReference>
<dbReference type="CDD" id="cd01185">
    <property type="entry name" value="INTN1_C_like"/>
    <property type="match status" value="1"/>
</dbReference>
<keyword evidence="2" id="KW-0238">DNA-binding</keyword>
<dbReference type="Pfam" id="PF00589">
    <property type="entry name" value="Phage_integrase"/>
    <property type="match status" value="1"/>
</dbReference>
<evidence type="ECO:0000313" key="6">
    <source>
        <dbReference type="Proteomes" id="UP000030146"/>
    </source>
</evidence>
<dbReference type="InterPro" id="IPR011010">
    <property type="entry name" value="DNA_brk_join_enz"/>
</dbReference>
<accession>A0A0A2FN93</accession>
<dbReference type="GO" id="GO:0015074">
    <property type="term" value="P:DNA integration"/>
    <property type="evidence" value="ECO:0007669"/>
    <property type="project" value="InterPro"/>
</dbReference>